<dbReference type="GO" id="GO:0042048">
    <property type="term" value="P:olfactory behavior"/>
    <property type="evidence" value="ECO:0007669"/>
    <property type="project" value="TreeGrafter"/>
</dbReference>
<dbReference type="InterPro" id="IPR016024">
    <property type="entry name" value="ARM-type_fold"/>
</dbReference>
<dbReference type="PANTHER" id="PTHR14716">
    <property type="entry name" value="CILIA- AND FLAGELLA-ASSOCIATED PROTEIN 69"/>
    <property type="match status" value="1"/>
</dbReference>
<dbReference type="GO" id="GO:1990834">
    <property type="term" value="P:response to odorant"/>
    <property type="evidence" value="ECO:0007669"/>
    <property type="project" value="TreeGrafter"/>
</dbReference>
<reference evidence="3" key="2">
    <citation type="submission" date="2025-09" db="UniProtKB">
        <authorList>
            <consortium name="Ensembl"/>
        </authorList>
    </citation>
    <scope>IDENTIFICATION</scope>
</reference>
<keyword evidence="1" id="KW-0812">Transmembrane</keyword>
<dbReference type="GeneTree" id="ENSGT00390000014274"/>
<feature type="transmembrane region" description="Helical" evidence="1">
    <location>
        <begin position="21"/>
        <end position="40"/>
    </location>
</feature>
<feature type="domain" description="Cilia- and flagella-associated protein 69 ARM repeats" evidence="2">
    <location>
        <begin position="625"/>
        <end position="704"/>
    </location>
</feature>
<dbReference type="InterPro" id="IPR011989">
    <property type="entry name" value="ARM-like"/>
</dbReference>
<evidence type="ECO:0000256" key="1">
    <source>
        <dbReference type="SAM" id="Phobius"/>
    </source>
</evidence>
<dbReference type="AlphaFoldDB" id="A0A3B3RP28"/>
<proteinExistence type="predicted"/>
<dbReference type="PANTHER" id="PTHR14716:SF0">
    <property type="entry name" value="CILIA- AND FLAGELLA-ASSOCIATED PROTEIN 69"/>
    <property type="match status" value="1"/>
</dbReference>
<keyword evidence="4" id="KW-1185">Reference proteome</keyword>
<dbReference type="Proteomes" id="UP000261540">
    <property type="component" value="Unplaced"/>
</dbReference>
<dbReference type="InterPro" id="IPR048733">
    <property type="entry name" value="CFA69_ARM_dom"/>
</dbReference>
<evidence type="ECO:0000313" key="4">
    <source>
        <dbReference type="Proteomes" id="UP000261540"/>
    </source>
</evidence>
<organism evidence="3 4">
    <name type="scientific">Paramormyrops kingsleyae</name>
    <dbReference type="NCBI Taxonomy" id="1676925"/>
    <lineage>
        <taxon>Eukaryota</taxon>
        <taxon>Metazoa</taxon>
        <taxon>Chordata</taxon>
        <taxon>Craniata</taxon>
        <taxon>Vertebrata</taxon>
        <taxon>Euteleostomi</taxon>
        <taxon>Actinopterygii</taxon>
        <taxon>Neopterygii</taxon>
        <taxon>Teleostei</taxon>
        <taxon>Osteoglossocephala</taxon>
        <taxon>Osteoglossomorpha</taxon>
        <taxon>Osteoglossiformes</taxon>
        <taxon>Mormyridae</taxon>
        <taxon>Paramormyrops</taxon>
    </lineage>
</organism>
<dbReference type="SUPFAM" id="SSF48371">
    <property type="entry name" value="ARM repeat"/>
    <property type="match status" value="2"/>
</dbReference>
<feature type="domain" description="Cilia- and flagella-associated protein 69 ARM repeats" evidence="2">
    <location>
        <begin position="1"/>
        <end position="601"/>
    </location>
</feature>
<dbReference type="STRING" id="1676925.ENSPKIP00000020239"/>
<reference evidence="3" key="1">
    <citation type="submission" date="2025-08" db="UniProtKB">
        <authorList>
            <consortium name="Ensembl"/>
        </authorList>
    </citation>
    <scope>IDENTIFICATION</scope>
</reference>
<dbReference type="Gene3D" id="1.25.10.10">
    <property type="entry name" value="Leucine-rich Repeat Variant"/>
    <property type="match status" value="1"/>
</dbReference>
<sequence length="887" mass="99890">MEIRRVIELLEDPFAVSDRHIFIFLPILCVFLYTDTLQFLKDLAGIFKILNICALKGHPQYTQVMCDLLQICRLPFLKEKSSDELNHATTVKECFSQLGYLMRVPSTEVRIKICDSIISFYSPPPNTSYPDGFWPTSPRFKAQMVERSGLAETLVLSMALLEQQLEVKLRLLQALQLLSSSSEVNCDLILKAQGARMLCTRMLEPDPSGQLLFRSSEVLWNLLEKGCAEELSSQLSDMDCILCLKEAFLNLLLSGYRQYELQLRNDLLVIISLIAENPTAPLIESGLAKQLILFLTFPESKFNTQNPLLHSFKLSLNNEDFEMKKLFFNLIFVMSRDLSALQVIAVEILVRNLTRKVERHDWSSAQQEELQLQALATLASVAPLLVDEYMTCQGNTRLLLLLEWCTETDAYFGQENSCRGAGGRGSRKAHLRYCIRLLRAMTSLANEQLNQDLCDQGAIGQLLGMDISRLMASFEKDGGEDDAMTVEIKTDILLTLSALCEQDLHRKELFGPDGVEIVTRFLKLSMANFYSGLGHNKLILSTVDAVWSCIVGCYMTEDLFLEKEGVFLLLDLLQQKLLKKLMAAMIGRCQNTQGIAACCVWGRIAADRSELVFPRFVALFLGWPDVKKPILSACQEDASAEPLPADRPSASVMDVTENLRSKIYSIFCRLGFENLPGLSTEDYVTLAIIRRYLDFKVGEVWEEITRKLELEGVRPVSPDGVGLQAVAEAAENVARVTASQQAELLEHQRKKDMDEEQLLYSEIRSNHKQEELIRKSWEHFVAKTSDYKILLESKKYQENCIESSKVKTEDAGSVFHSTRISGLYVTVSNFCGRVVTVESTPMHLTGGALAHTELALERVPIQGGAPQKLPIASQDQEILHQSQMPVE</sequence>
<evidence type="ECO:0000259" key="2">
    <source>
        <dbReference type="Pfam" id="PF21049"/>
    </source>
</evidence>
<protein>
    <submittedName>
        <fullName evidence="3">Cilia and flagella associated protein 69</fullName>
    </submittedName>
</protein>
<dbReference type="InterPro" id="IPR048732">
    <property type="entry name" value="CFA69"/>
</dbReference>
<evidence type="ECO:0000313" key="3">
    <source>
        <dbReference type="Ensembl" id="ENSPKIP00000020239.1"/>
    </source>
</evidence>
<dbReference type="GO" id="GO:0097730">
    <property type="term" value="C:non-motile cilium"/>
    <property type="evidence" value="ECO:0007669"/>
    <property type="project" value="TreeGrafter"/>
</dbReference>
<accession>A0A3B3RP28</accession>
<dbReference type="GO" id="GO:0097225">
    <property type="term" value="C:sperm midpiece"/>
    <property type="evidence" value="ECO:0007669"/>
    <property type="project" value="TreeGrafter"/>
</dbReference>
<dbReference type="Ensembl" id="ENSPKIT00000000853.1">
    <property type="protein sequence ID" value="ENSPKIP00000020239.1"/>
    <property type="gene ID" value="ENSPKIG00000005074.1"/>
</dbReference>
<dbReference type="Pfam" id="PF21049">
    <property type="entry name" value="CFA69_ARM_rpt"/>
    <property type="match status" value="2"/>
</dbReference>
<name>A0A3B3RP28_9TELE</name>
<keyword evidence="1" id="KW-0472">Membrane</keyword>
<dbReference type="GO" id="GO:1902093">
    <property type="term" value="P:positive regulation of flagellated sperm motility"/>
    <property type="evidence" value="ECO:0007669"/>
    <property type="project" value="TreeGrafter"/>
</dbReference>
<keyword evidence="1" id="KW-1133">Transmembrane helix</keyword>